<accession>A0A2A9E6J6</accession>
<dbReference type="AlphaFoldDB" id="A0A2A9E6J6"/>
<reference evidence="1 2" key="1">
    <citation type="submission" date="2017-10" db="EMBL/GenBank/DDBJ databases">
        <title>Sequencing the genomes of 1000 actinobacteria strains.</title>
        <authorList>
            <person name="Klenk H.-P."/>
        </authorList>
    </citation>
    <scope>NUCLEOTIDE SEQUENCE [LARGE SCALE GENOMIC DNA]</scope>
    <source>
        <strain evidence="1 2">DSM 18966</strain>
    </source>
</reference>
<protein>
    <submittedName>
        <fullName evidence="1">Uncharacterized protein</fullName>
    </submittedName>
</protein>
<dbReference type="Proteomes" id="UP000225548">
    <property type="component" value="Unassembled WGS sequence"/>
</dbReference>
<gene>
    <name evidence="1" type="ORF">ATL42_2373</name>
</gene>
<organism evidence="1 2">
    <name type="scientific">Sanguibacter antarcticus</name>
    <dbReference type="NCBI Taxonomy" id="372484"/>
    <lineage>
        <taxon>Bacteria</taxon>
        <taxon>Bacillati</taxon>
        <taxon>Actinomycetota</taxon>
        <taxon>Actinomycetes</taxon>
        <taxon>Micrococcales</taxon>
        <taxon>Sanguibacteraceae</taxon>
        <taxon>Sanguibacter</taxon>
    </lineage>
</organism>
<name>A0A2A9E6J6_9MICO</name>
<keyword evidence="2" id="KW-1185">Reference proteome</keyword>
<comment type="caution">
    <text evidence="1">The sequence shown here is derived from an EMBL/GenBank/DDBJ whole genome shotgun (WGS) entry which is preliminary data.</text>
</comment>
<evidence type="ECO:0000313" key="2">
    <source>
        <dbReference type="Proteomes" id="UP000225548"/>
    </source>
</evidence>
<sequence>MHLRPRTIPWNSVGFSVALLGSLRASLLIGGV</sequence>
<proteinExistence type="predicted"/>
<dbReference type="EMBL" id="PDJG01000001">
    <property type="protein sequence ID" value="PFG34463.1"/>
    <property type="molecule type" value="Genomic_DNA"/>
</dbReference>
<evidence type="ECO:0000313" key="1">
    <source>
        <dbReference type="EMBL" id="PFG34463.1"/>
    </source>
</evidence>